<evidence type="ECO:0000313" key="3">
    <source>
        <dbReference type="EMBL" id="GMH91544.1"/>
    </source>
</evidence>
<evidence type="ECO:0000259" key="1">
    <source>
        <dbReference type="PROSITE" id="PS50404"/>
    </source>
</evidence>
<name>A0A9W7BIY8_9STRA</name>
<proteinExistence type="predicted"/>
<dbReference type="Pfam" id="PF13409">
    <property type="entry name" value="GST_N_2"/>
    <property type="match status" value="1"/>
</dbReference>
<dbReference type="GO" id="GO:0006749">
    <property type="term" value="P:glutathione metabolic process"/>
    <property type="evidence" value="ECO:0007669"/>
    <property type="project" value="TreeGrafter"/>
</dbReference>
<dbReference type="InterPro" id="IPR004045">
    <property type="entry name" value="Glutathione_S-Trfase_N"/>
</dbReference>
<accession>A0A9W7BIY8</accession>
<protein>
    <recommendedName>
        <fullName evidence="5">Glutathione S-transferase</fullName>
    </recommendedName>
</protein>
<dbReference type="PANTHER" id="PTHR11571">
    <property type="entry name" value="GLUTATHIONE S-TRANSFERASE"/>
    <property type="match status" value="1"/>
</dbReference>
<dbReference type="SUPFAM" id="SSF47616">
    <property type="entry name" value="GST C-terminal domain-like"/>
    <property type="match status" value="1"/>
</dbReference>
<evidence type="ECO:0008006" key="5">
    <source>
        <dbReference type="Google" id="ProtNLM"/>
    </source>
</evidence>
<evidence type="ECO:0000313" key="4">
    <source>
        <dbReference type="Proteomes" id="UP001165160"/>
    </source>
</evidence>
<dbReference type="InterPro" id="IPR050213">
    <property type="entry name" value="GST_superfamily"/>
</dbReference>
<feature type="domain" description="GST N-terminal" evidence="1">
    <location>
        <begin position="8"/>
        <end position="86"/>
    </location>
</feature>
<feature type="domain" description="GST C-terminal" evidence="2">
    <location>
        <begin position="91"/>
        <end position="225"/>
    </location>
</feature>
<dbReference type="InterPro" id="IPR036249">
    <property type="entry name" value="Thioredoxin-like_sf"/>
</dbReference>
<dbReference type="Gene3D" id="1.20.1050.10">
    <property type="match status" value="1"/>
</dbReference>
<dbReference type="EMBL" id="BRXX01000117">
    <property type="protein sequence ID" value="GMH91544.1"/>
    <property type="molecule type" value="Genomic_DNA"/>
</dbReference>
<keyword evidence="4" id="KW-1185">Reference proteome</keyword>
<dbReference type="AlphaFoldDB" id="A0A9W7BIY8"/>
<dbReference type="CDD" id="cd03039">
    <property type="entry name" value="GST_N_Sigma_like"/>
    <property type="match status" value="1"/>
</dbReference>
<dbReference type="SFLD" id="SFLDS00019">
    <property type="entry name" value="Glutathione_Transferase_(cytos"/>
    <property type="match status" value="1"/>
</dbReference>
<organism evidence="3 4">
    <name type="scientific">Triparma verrucosa</name>
    <dbReference type="NCBI Taxonomy" id="1606542"/>
    <lineage>
        <taxon>Eukaryota</taxon>
        <taxon>Sar</taxon>
        <taxon>Stramenopiles</taxon>
        <taxon>Ochrophyta</taxon>
        <taxon>Bolidophyceae</taxon>
        <taxon>Parmales</taxon>
        <taxon>Triparmaceae</taxon>
        <taxon>Triparma</taxon>
    </lineage>
</organism>
<sequence length="225" mass="24883">MHASKTIPKIVLTYFNIQGVAEKVRLALTLGNIPFQDTRIPFPEWPAIKPTTPYGQLPLMTIDDAPPFAQSAAMLRYAGKLATSNGCPLYPDEDYLKIEEALGFVSDIQRAWRIPVQVGMDPASLGHDPSADNSDVVKKVRSDFVANALPKYFTFLTAKLASSPYLCGSHPTIADCELVPVLNRMTCGQVDHVPTTCLDDFPTVQEYVARFMELEAVKAWYESQA</sequence>
<dbReference type="InterPro" id="IPR004046">
    <property type="entry name" value="GST_C"/>
</dbReference>
<reference evidence="4" key="1">
    <citation type="journal article" date="2023" name="Commun. Biol.">
        <title>Genome analysis of Parmales, the sister group of diatoms, reveals the evolutionary specialization of diatoms from phago-mixotrophs to photoautotrophs.</title>
        <authorList>
            <person name="Ban H."/>
            <person name="Sato S."/>
            <person name="Yoshikawa S."/>
            <person name="Yamada K."/>
            <person name="Nakamura Y."/>
            <person name="Ichinomiya M."/>
            <person name="Sato N."/>
            <person name="Blanc-Mathieu R."/>
            <person name="Endo H."/>
            <person name="Kuwata A."/>
            <person name="Ogata H."/>
        </authorList>
    </citation>
    <scope>NUCLEOTIDE SEQUENCE [LARGE SCALE GENOMIC DNA]</scope>
    <source>
        <strain evidence="4">NIES 3699</strain>
    </source>
</reference>
<dbReference type="InterPro" id="IPR040079">
    <property type="entry name" value="Glutathione_S-Trfase"/>
</dbReference>
<dbReference type="GO" id="GO:0004364">
    <property type="term" value="F:glutathione transferase activity"/>
    <property type="evidence" value="ECO:0007669"/>
    <property type="project" value="TreeGrafter"/>
</dbReference>
<gene>
    <name evidence="3" type="ORF">TrVE_jg5523</name>
</gene>
<evidence type="ECO:0000259" key="2">
    <source>
        <dbReference type="PROSITE" id="PS50405"/>
    </source>
</evidence>
<dbReference type="PROSITE" id="PS50404">
    <property type="entry name" value="GST_NTER"/>
    <property type="match status" value="1"/>
</dbReference>
<dbReference type="InterPro" id="IPR036282">
    <property type="entry name" value="Glutathione-S-Trfase_C_sf"/>
</dbReference>
<dbReference type="Pfam" id="PF14497">
    <property type="entry name" value="GST_C_3"/>
    <property type="match status" value="1"/>
</dbReference>
<comment type="caution">
    <text evidence="3">The sequence shown here is derived from an EMBL/GenBank/DDBJ whole genome shotgun (WGS) entry which is preliminary data.</text>
</comment>
<dbReference type="Gene3D" id="3.40.30.10">
    <property type="entry name" value="Glutaredoxin"/>
    <property type="match status" value="1"/>
</dbReference>
<dbReference type="SUPFAM" id="SSF52833">
    <property type="entry name" value="Thioredoxin-like"/>
    <property type="match status" value="1"/>
</dbReference>
<dbReference type="Proteomes" id="UP001165160">
    <property type="component" value="Unassembled WGS sequence"/>
</dbReference>
<dbReference type="CDD" id="cd00299">
    <property type="entry name" value="GST_C_family"/>
    <property type="match status" value="1"/>
</dbReference>
<dbReference type="PROSITE" id="PS50405">
    <property type="entry name" value="GST_CTER"/>
    <property type="match status" value="1"/>
</dbReference>
<dbReference type="InterPro" id="IPR010987">
    <property type="entry name" value="Glutathione-S-Trfase_C-like"/>
</dbReference>